<dbReference type="InterPro" id="IPR036852">
    <property type="entry name" value="Peptidase_S8/S53_dom_sf"/>
</dbReference>
<keyword evidence="9" id="KW-0732">Signal</keyword>
<dbReference type="PROSITE" id="PS00221">
    <property type="entry name" value="MIP"/>
    <property type="match status" value="1"/>
</dbReference>
<feature type="domain" description="Peptidase S8/S53" evidence="10">
    <location>
        <begin position="291"/>
        <end position="545"/>
    </location>
</feature>
<dbReference type="SUPFAM" id="SSF52025">
    <property type="entry name" value="PA domain"/>
    <property type="match status" value="1"/>
</dbReference>
<dbReference type="Gene3D" id="3.40.50.200">
    <property type="entry name" value="Peptidase S8/S53 domain"/>
    <property type="match status" value="1"/>
</dbReference>
<evidence type="ECO:0000256" key="8">
    <source>
        <dbReference type="SAM" id="MobiDB-lite"/>
    </source>
</evidence>
<dbReference type="InterPro" id="IPR017296">
    <property type="entry name" value="Peptidase_S8A_SAM-P45"/>
</dbReference>
<dbReference type="InterPro" id="IPR006311">
    <property type="entry name" value="TAT_signal"/>
</dbReference>
<feature type="signal peptide" evidence="9">
    <location>
        <begin position="1"/>
        <end position="27"/>
    </location>
</feature>
<dbReference type="PIRSF" id="PIRSF037852">
    <property type="entry name" value="Subtilisin_rel_SAV5721"/>
    <property type="match status" value="1"/>
</dbReference>
<feature type="region of interest" description="Disordered" evidence="8">
    <location>
        <begin position="198"/>
        <end position="243"/>
    </location>
</feature>
<dbReference type="PROSITE" id="PS00137">
    <property type="entry name" value="SUBTILASE_HIS"/>
    <property type="match status" value="1"/>
</dbReference>
<comment type="caution">
    <text evidence="11">The sequence shown here is derived from an EMBL/GenBank/DDBJ whole genome shotgun (WGS) entry which is preliminary data.</text>
</comment>
<dbReference type="Gene3D" id="3.50.30.30">
    <property type="match status" value="1"/>
</dbReference>
<dbReference type="InterPro" id="IPR022357">
    <property type="entry name" value="MIP_CS"/>
</dbReference>
<dbReference type="Proteomes" id="UP000642748">
    <property type="component" value="Unassembled WGS sequence"/>
</dbReference>
<gene>
    <name evidence="11" type="ORF">Raf01_83260</name>
</gene>
<dbReference type="GO" id="GO:0004252">
    <property type="term" value="F:serine-type endopeptidase activity"/>
    <property type="evidence" value="ECO:0007669"/>
    <property type="project" value="UniProtKB-UniRule"/>
</dbReference>
<comment type="similarity">
    <text evidence="1 6 7">Belongs to the peptidase S8 family.</text>
</comment>
<evidence type="ECO:0000256" key="5">
    <source>
        <dbReference type="PIRSR" id="PIRSR615500-1"/>
    </source>
</evidence>
<proteinExistence type="inferred from homology"/>
<feature type="active site" description="Charge relay system" evidence="5 6">
    <location>
        <position position="300"/>
    </location>
</feature>
<dbReference type="GO" id="GO:0006508">
    <property type="term" value="P:proteolysis"/>
    <property type="evidence" value="ECO:0007669"/>
    <property type="project" value="UniProtKB-KW"/>
</dbReference>
<dbReference type="InterPro" id="IPR050131">
    <property type="entry name" value="Peptidase_S8_subtilisin-like"/>
</dbReference>
<evidence type="ECO:0000256" key="1">
    <source>
        <dbReference type="ARBA" id="ARBA00011073"/>
    </source>
</evidence>
<protein>
    <submittedName>
        <fullName evidence="11">Peptidase</fullName>
    </submittedName>
</protein>
<dbReference type="PROSITE" id="PS00138">
    <property type="entry name" value="SUBTILASE_SER"/>
    <property type="match status" value="1"/>
</dbReference>
<feature type="active site" description="Charge relay system" evidence="5 6">
    <location>
        <position position="332"/>
    </location>
</feature>
<evidence type="ECO:0000313" key="12">
    <source>
        <dbReference type="Proteomes" id="UP000642748"/>
    </source>
</evidence>
<dbReference type="PROSITE" id="PS51318">
    <property type="entry name" value="TAT"/>
    <property type="match status" value="1"/>
</dbReference>
<feature type="active site" description="Charge relay system" evidence="5 6">
    <location>
        <position position="506"/>
    </location>
</feature>
<name>A0A8J3VVQ3_9ACTN</name>
<dbReference type="RefSeq" id="WP_203923586.1">
    <property type="nucleotide sequence ID" value="NZ_BONZ01000089.1"/>
</dbReference>
<dbReference type="PRINTS" id="PR00723">
    <property type="entry name" value="SUBTILISIN"/>
</dbReference>
<evidence type="ECO:0000256" key="2">
    <source>
        <dbReference type="ARBA" id="ARBA00022670"/>
    </source>
</evidence>
<dbReference type="EMBL" id="BONZ01000089">
    <property type="protein sequence ID" value="GIH20154.1"/>
    <property type="molecule type" value="Genomic_DNA"/>
</dbReference>
<evidence type="ECO:0000256" key="6">
    <source>
        <dbReference type="PROSITE-ProRule" id="PRU01240"/>
    </source>
</evidence>
<feature type="chain" id="PRO_5039675724" evidence="9">
    <location>
        <begin position="28"/>
        <end position="1296"/>
    </location>
</feature>
<reference evidence="11" key="1">
    <citation type="submission" date="2021-01" db="EMBL/GenBank/DDBJ databases">
        <title>Whole genome shotgun sequence of Rugosimonospora africana NBRC 104875.</title>
        <authorList>
            <person name="Komaki H."/>
            <person name="Tamura T."/>
        </authorList>
    </citation>
    <scope>NUCLEOTIDE SEQUENCE</scope>
    <source>
        <strain evidence="11">NBRC 104875</strain>
    </source>
</reference>
<dbReference type="InterPro" id="IPR022398">
    <property type="entry name" value="Peptidase_S8_His-AS"/>
</dbReference>
<evidence type="ECO:0000256" key="4">
    <source>
        <dbReference type="ARBA" id="ARBA00022825"/>
    </source>
</evidence>
<sequence>MSRSRRVALTTVSAALLATVATAPAHASPAPADPAPAASATTAVTTAATTAAPPGTHTVTLITGDVVTTRQTGTGGTVEVRAADGTPAAVHVIESGGDLYVYPRSALPYVAGGSLDRDLFDVSLLVSDGYDDAHTGTLPLIVSYRSTGAQSLRATPAAPAGSARVRTLGTVHGAALAEDRHKAGEFWTAVTAASATTSGATASGATSSSATSSSATSSSATSSSATASGATASGAASGNGATAAVAPAANGGPALGAGIAKIWLDGRVRADLADTTAQIGAPRVWAGGDTGQGVTVAVLDTGIDAGHPDLAGQIADESVFVPGSDIVDRAGHGTHVASTIAGTGAASGGTERGVAPGARLDIGKVLGDDGSGQDSWILAGMEWAAVDEHAKIISMSLGSLDPTDGTDPVSEAVDTLSAQTGALFVVAAGNSGAPSTVSAPGAADAALTVGAVDGNDQLAGFSSQGPRLSDQAIKPELTAPGVDVLAARSQYSSEGEGYYTTMSGTSMATPHVAGTAALLLAKHPGWTGQQLKDALVSTSAPTPGYDPYQAGDGRVDAAAAVDASVFGTGTVSFGVPAQKPATGTLTKPVTYTNTGAQPVTLNLAVDPGPAPAGLFTLPASVTVPAGGTATVTLAVDPAKLASGTNATGRIVATGDGGRVLARTAVAVGTVVPYHTLSLVLKDHAGNPMSGTVELLQQGSPDNPQFIYVDETGRTDLFLPQTVYSAMMFADVPGSHGPDSLGLALLGNPDIDLTQDTQVTLDASTVTRVQAVTPRASSDTYTRLEYFRSLPGVSWRSYLEGGVYYDSFWAQPTSTTTRHGDFFFAARWRKEQPVLDVAGGGTDFDDLVRQLGTTQLPQGLWKLPSVYAGNGAASDYAGIDARGKVAVVRHNADVPDATQADAAAAAGVKLLLVVNDQVYRQQRRYTRDPTRPTPIEVALISEDEGAKLISQLQRGPVTLTVSSQPVSDFVYDLMETDHNRIPKNLVQQENSGNLATIRVGFDEPDPAAPGGEFRFDWPSYSDWGIGGLSNRPLAAQRTDWVSVGSGYQWGQEAYNAATVYEIDNRQTYRPGSVTSEQFFTPIERPHLNNNYKAPTRTGDAISVDIPGWGGGDHVGEALDFATQTTAVYQGATLLGQGNGTFTTVSAPGSGRLPYRVDVQTAQDPAAGPLSASTRTEWTFRSQAPAAGTTAVLPLLQLEYGVEVGTDGTAHRNPALTLSAVHLPGATGTGTVGAVGLSVSYDDGAHWQNVSLSGNKNGTWTAHLHVPNGSRFVSIRATAHDSVGNSVDQTVIHAFGVK</sequence>
<dbReference type="InterPro" id="IPR015500">
    <property type="entry name" value="Peptidase_S8_subtilisin-rel"/>
</dbReference>
<accession>A0A8J3VVQ3</accession>
<organism evidence="11 12">
    <name type="scientific">Rugosimonospora africana</name>
    <dbReference type="NCBI Taxonomy" id="556532"/>
    <lineage>
        <taxon>Bacteria</taxon>
        <taxon>Bacillati</taxon>
        <taxon>Actinomycetota</taxon>
        <taxon>Actinomycetes</taxon>
        <taxon>Micromonosporales</taxon>
        <taxon>Micromonosporaceae</taxon>
        <taxon>Rugosimonospora</taxon>
    </lineage>
</organism>
<evidence type="ECO:0000256" key="3">
    <source>
        <dbReference type="ARBA" id="ARBA00022801"/>
    </source>
</evidence>
<evidence type="ECO:0000256" key="9">
    <source>
        <dbReference type="SAM" id="SignalP"/>
    </source>
</evidence>
<dbReference type="PROSITE" id="PS51892">
    <property type="entry name" value="SUBTILASE"/>
    <property type="match status" value="1"/>
</dbReference>
<dbReference type="InterPro" id="IPR023827">
    <property type="entry name" value="Peptidase_S8_Asp-AS"/>
</dbReference>
<keyword evidence="4 6" id="KW-0720">Serine protease</keyword>
<dbReference type="SUPFAM" id="SSF52743">
    <property type="entry name" value="Subtilisin-like"/>
    <property type="match status" value="1"/>
</dbReference>
<evidence type="ECO:0000256" key="7">
    <source>
        <dbReference type="RuleBase" id="RU003355"/>
    </source>
</evidence>
<dbReference type="InterPro" id="IPR000209">
    <property type="entry name" value="Peptidase_S8/S53_dom"/>
</dbReference>
<dbReference type="InterPro" id="IPR046450">
    <property type="entry name" value="PA_dom_sf"/>
</dbReference>
<keyword evidence="3 6" id="KW-0378">Hydrolase</keyword>
<keyword evidence="12" id="KW-1185">Reference proteome</keyword>
<dbReference type="Pfam" id="PF00082">
    <property type="entry name" value="Peptidase_S8"/>
    <property type="match status" value="1"/>
</dbReference>
<evidence type="ECO:0000259" key="10">
    <source>
        <dbReference type="Pfam" id="PF00082"/>
    </source>
</evidence>
<dbReference type="PANTHER" id="PTHR43806">
    <property type="entry name" value="PEPTIDASE S8"/>
    <property type="match status" value="1"/>
</dbReference>
<evidence type="ECO:0000313" key="11">
    <source>
        <dbReference type="EMBL" id="GIH20154.1"/>
    </source>
</evidence>
<dbReference type="PANTHER" id="PTHR43806:SF11">
    <property type="entry name" value="CEREVISIN-RELATED"/>
    <property type="match status" value="1"/>
</dbReference>
<dbReference type="PROSITE" id="PS00136">
    <property type="entry name" value="SUBTILASE_ASP"/>
    <property type="match status" value="1"/>
</dbReference>
<dbReference type="InterPro" id="IPR023828">
    <property type="entry name" value="Peptidase_S8_Ser-AS"/>
</dbReference>
<keyword evidence="2 6" id="KW-0645">Protease</keyword>